<dbReference type="Proteomes" id="UP001226574">
    <property type="component" value="Unassembled WGS sequence"/>
</dbReference>
<dbReference type="PANTHER" id="PTHR35868:SF4">
    <property type="entry name" value="DUF2804 DOMAIN-CONTAINING PROTEIN"/>
    <property type="match status" value="1"/>
</dbReference>
<evidence type="ECO:0000313" key="2">
    <source>
        <dbReference type="Proteomes" id="UP001226574"/>
    </source>
</evidence>
<dbReference type="InterPro" id="IPR021243">
    <property type="entry name" value="DUF2804"/>
</dbReference>
<reference evidence="1 2" key="1">
    <citation type="submission" date="2023-08" db="EMBL/GenBank/DDBJ databases">
        <title>Pseudoalteromonas haloplanktis LL1 genome.</title>
        <authorList>
            <person name="Wu S."/>
        </authorList>
    </citation>
    <scope>NUCLEOTIDE SEQUENCE [LARGE SCALE GENOMIC DNA]</scope>
    <source>
        <strain evidence="1 2">LL1</strain>
    </source>
</reference>
<accession>A0ABU1BAK7</accession>
<keyword evidence="2" id="KW-1185">Reference proteome</keyword>
<organism evidence="1 2">
    <name type="scientific">Pseudoalteromonas haloplanktis</name>
    <name type="common">Alteromonas haloplanktis</name>
    <dbReference type="NCBI Taxonomy" id="228"/>
    <lineage>
        <taxon>Bacteria</taxon>
        <taxon>Pseudomonadati</taxon>
        <taxon>Pseudomonadota</taxon>
        <taxon>Gammaproteobacteria</taxon>
        <taxon>Alteromonadales</taxon>
        <taxon>Pseudoalteromonadaceae</taxon>
        <taxon>Pseudoalteromonas</taxon>
    </lineage>
</organism>
<proteinExistence type="predicted"/>
<dbReference type="RefSeq" id="WP_309038699.1">
    <property type="nucleotide sequence ID" value="NZ_JAVIFY010000004.1"/>
</dbReference>
<dbReference type="PANTHER" id="PTHR35868">
    <property type="entry name" value="DUF2804 DOMAIN-CONTAINING PROTEIN-RELATED"/>
    <property type="match status" value="1"/>
</dbReference>
<name>A0ABU1BAK7_PSEHA</name>
<protein>
    <submittedName>
        <fullName evidence="1">DUF2804 domain-containing protein</fullName>
    </submittedName>
</protein>
<evidence type="ECO:0000313" key="1">
    <source>
        <dbReference type="EMBL" id="MDQ9091370.1"/>
    </source>
</evidence>
<dbReference type="Pfam" id="PF10974">
    <property type="entry name" value="DUF2804"/>
    <property type="match status" value="1"/>
</dbReference>
<sequence>MEKLIDQHGEAQFGIFPQSVSDINYLDFDLRNSMGKPKGSLAKKLHFNQFQFISFTCDTLIIGLAIVDLKIASNCFVYLFEPDTGKFEEFSFTNLLAFNTAIDTKPNTGSAHFYKGANSVVISCEHSHQRKVTVNLKAGLKIHAVINESVNYNPLAVCVRAGFTGFHFTQKAAALPCSGIVKWQGKKIDLEQIKAQVSVDWSAGFMRRETYWNWASLACILDDGRRLGLNLAAGVVETGFTENALWLDGTLTKIDMVDFKFQRYVDKNDCTQWQLRSNDGIINLTFEPAGKRQDKTNLFIVASNFTQHFGRFYGQIALENEVITLNGEWGLTEDHYAKW</sequence>
<dbReference type="EMBL" id="JAVIFY010000004">
    <property type="protein sequence ID" value="MDQ9091370.1"/>
    <property type="molecule type" value="Genomic_DNA"/>
</dbReference>
<gene>
    <name evidence="1" type="ORF">RC083_07185</name>
</gene>
<comment type="caution">
    <text evidence="1">The sequence shown here is derived from an EMBL/GenBank/DDBJ whole genome shotgun (WGS) entry which is preliminary data.</text>
</comment>